<dbReference type="AlphaFoldDB" id="A0A4Q1KQR0"/>
<dbReference type="Proteomes" id="UP000289805">
    <property type="component" value="Unassembled WGS sequence"/>
</dbReference>
<dbReference type="EMBL" id="SDJQ01000024">
    <property type="protein sequence ID" value="RXR31639.1"/>
    <property type="molecule type" value="Genomic_DNA"/>
</dbReference>
<evidence type="ECO:0000313" key="1">
    <source>
        <dbReference type="EMBL" id="RXR26053.1"/>
    </source>
</evidence>
<evidence type="ECO:0008006" key="5">
    <source>
        <dbReference type="Google" id="ProtNLM"/>
    </source>
</evidence>
<accession>A0A4Q1KQR0</accession>
<reference evidence="3 4" key="1">
    <citation type="submission" date="2019-01" db="EMBL/GenBank/DDBJ databases">
        <title>Oerskovia turbata Genome sequencing and assembly.</title>
        <authorList>
            <person name="Dou T."/>
        </authorList>
    </citation>
    <scope>NUCLEOTIDE SEQUENCE [LARGE SCALE GENOMIC DNA]</scope>
    <source>
        <strain evidence="2 3">JCM12123</strain>
        <strain evidence="1 4">JCM3160</strain>
    </source>
</reference>
<organism evidence="2 3">
    <name type="scientific">Oerskovia turbata</name>
    <dbReference type="NCBI Taxonomy" id="1713"/>
    <lineage>
        <taxon>Bacteria</taxon>
        <taxon>Bacillati</taxon>
        <taxon>Actinomycetota</taxon>
        <taxon>Actinomycetes</taxon>
        <taxon>Micrococcales</taxon>
        <taxon>Cellulomonadaceae</taxon>
        <taxon>Oerskovia</taxon>
    </lineage>
</organism>
<dbReference type="OrthoDB" id="5193877at2"/>
<protein>
    <recommendedName>
        <fullName evidence="5">Asp23/Gls24 family envelope stress response protein</fullName>
    </recommendedName>
</protein>
<dbReference type="Proteomes" id="UP000290517">
    <property type="component" value="Unassembled WGS sequence"/>
</dbReference>
<dbReference type="RefSeq" id="WP_030153260.1">
    <property type="nucleotide sequence ID" value="NZ_JOFV01000021.1"/>
</dbReference>
<comment type="caution">
    <text evidence="2">The sequence shown here is derived from an EMBL/GenBank/DDBJ whole genome shotgun (WGS) entry which is preliminary data.</text>
</comment>
<dbReference type="STRING" id="1713.GCA_000718325_03408"/>
<gene>
    <name evidence="1" type="ORF">EQW73_06735</name>
    <name evidence="2" type="ORF">EQW78_16430</name>
</gene>
<name>A0A4Q1KQR0_9CELL</name>
<evidence type="ECO:0000313" key="2">
    <source>
        <dbReference type="EMBL" id="RXR31639.1"/>
    </source>
</evidence>
<proteinExistence type="predicted"/>
<sequence length="158" mass="16787">MAMNDDAVLDRATQALRRHTDQGWTLVRENALLKALSAFRPSAPVRGRTTTPTGVVEYFIASDVLVTTLREAVVAVPSASPLTITCSTDDHDRLVTVTIEILAAFDEPLLPLASAVRRLATSHLATVLGDLAPEAGAVTVDVAITDVTDVADVADERL</sequence>
<evidence type="ECO:0000313" key="3">
    <source>
        <dbReference type="Proteomes" id="UP000289805"/>
    </source>
</evidence>
<evidence type="ECO:0000313" key="4">
    <source>
        <dbReference type="Proteomes" id="UP000290517"/>
    </source>
</evidence>
<dbReference type="EMBL" id="SDJR01000004">
    <property type="protein sequence ID" value="RXR26053.1"/>
    <property type="molecule type" value="Genomic_DNA"/>
</dbReference>
<keyword evidence="4" id="KW-1185">Reference proteome</keyword>